<gene>
    <name evidence="1" type="ORF">Cvel_6084</name>
</gene>
<evidence type="ECO:0000313" key="1">
    <source>
        <dbReference type="EMBL" id="CEM40938.1"/>
    </source>
</evidence>
<protein>
    <submittedName>
        <fullName evidence="1">Uncharacterized protein</fullName>
    </submittedName>
</protein>
<reference evidence="1" key="1">
    <citation type="submission" date="2014-11" db="EMBL/GenBank/DDBJ databases">
        <authorList>
            <person name="Otto D Thomas"/>
            <person name="Naeem Raeece"/>
        </authorList>
    </citation>
    <scope>NUCLEOTIDE SEQUENCE</scope>
</reference>
<dbReference type="EMBL" id="CDMZ01002137">
    <property type="protein sequence ID" value="CEM40938.1"/>
    <property type="molecule type" value="Genomic_DNA"/>
</dbReference>
<accession>A0A0G4HA98</accession>
<dbReference type="VEuPathDB" id="CryptoDB:Cvel_6084"/>
<name>A0A0G4HA98_9ALVE</name>
<dbReference type="AlphaFoldDB" id="A0A0G4HA98"/>
<sequence>MLLVRRNGRGGGAEVALGPVFGMYVEGVRGGMGVEEVRRGIQKKRFGLVPPLDDVVFVSEGPARNEHILVAKAQDLHQRSFEGNFKIITFLLTENPYTRGIFFAREKEWESLVEAAKRGDAVVLAGVGEAHKKRVGRVCGILWGGKKVCEGMGMGYVDQIAEVAAEFSRVGVDLENDTKEKIRLQWKEATFSLVVRERLLIRRAALFVGARAPRRDRSSSMPSG</sequence>
<proteinExistence type="predicted"/>
<organism evidence="1">
    <name type="scientific">Chromera velia CCMP2878</name>
    <dbReference type="NCBI Taxonomy" id="1169474"/>
    <lineage>
        <taxon>Eukaryota</taxon>
        <taxon>Sar</taxon>
        <taxon>Alveolata</taxon>
        <taxon>Colpodellida</taxon>
        <taxon>Chromeraceae</taxon>
        <taxon>Chromera</taxon>
    </lineage>
</organism>